<dbReference type="OrthoDB" id="3231855at2759"/>
<evidence type="ECO:0000313" key="5">
    <source>
        <dbReference type="Proteomes" id="UP000199727"/>
    </source>
</evidence>
<evidence type="ECO:0000259" key="3">
    <source>
        <dbReference type="PROSITE" id="PS50828"/>
    </source>
</evidence>
<dbReference type="SMART" id="SM00463">
    <property type="entry name" value="SMR"/>
    <property type="match status" value="1"/>
</dbReference>
<accession>A0A854QEF6</accession>
<evidence type="ECO:0000313" key="4">
    <source>
        <dbReference type="EMBL" id="OXG18290.1"/>
    </source>
</evidence>
<feature type="region of interest" description="Disordered" evidence="1">
    <location>
        <begin position="78"/>
        <end position="123"/>
    </location>
</feature>
<protein>
    <submittedName>
        <fullName evidence="4">Cytoplasmic protein</fullName>
    </submittedName>
</protein>
<dbReference type="Proteomes" id="UP000199727">
    <property type="component" value="Unassembled WGS sequence"/>
</dbReference>
<feature type="domain" description="Smr" evidence="3">
    <location>
        <begin position="226"/>
        <end position="302"/>
    </location>
</feature>
<dbReference type="EMBL" id="AMKT01000056">
    <property type="protein sequence ID" value="OXG18290.1"/>
    <property type="molecule type" value="Genomic_DNA"/>
</dbReference>
<feature type="chain" id="PRO_5032742800" evidence="2">
    <location>
        <begin position="34"/>
        <end position="330"/>
    </location>
</feature>
<feature type="compositionally biased region" description="Polar residues" evidence="1">
    <location>
        <begin position="55"/>
        <end position="71"/>
    </location>
</feature>
<dbReference type="PROSITE" id="PS50828">
    <property type="entry name" value="SMR"/>
    <property type="match status" value="1"/>
</dbReference>
<evidence type="ECO:0000256" key="2">
    <source>
        <dbReference type="SAM" id="SignalP"/>
    </source>
</evidence>
<feature type="region of interest" description="Disordered" evidence="1">
    <location>
        <begin position="54"/>
        <end position="73"/>
    </location>
</feature>
<reference evidence="4 5" key="1">
    <citation type="submission" date="2017-06" db="EMBL/GenBank/DDBJ databases">
        <title>Global population genomics of the pathogenic fungus Cryptococcus neoformans var. grubii.</title>
        <authorList>
            <person name="Cuomo C."/>
            <person name="Litvintseva A."/>
            <person name="Chen Y."/>
            <person name="Young S."/>
            <person name="Zeng Q."/>
            <person name="Chapman S."/>
            <person name="Gujja S."/>
            <person name="Saif S."/>
            <person name="Birren B."/>
        </authorList>
    </citation>
    <scope>NUCLEOTIDE SEQUENCE [LARGE SCALE GENOMIC DNA]</scope>
    <source>
        <strain evidence="4 5">Tu259-1</strain>
    </source>
</reference>
<dbReference type="InterPro" id="IPR002625">
    <property type="entry name" value="Smr_dom"/>
</dbReference>
<dbReference type="Gene3D" id="3.30.1370.110">
    <property type="match status" value="1"/>
</dbReference>
<dbReference type="Pfam" id="PF08590">
    <property type="entry name" value="DUF1771"/>
    <property type="match status" value="1"/>
</dbReference>
<dbReference type="AlphaFoldDB" id="A0A854QEF6"/>
<gene>
    <name evidence="4" type="ORF">C361_04413</name>
</gene>
<feature type="signal peptide" evidence="2">
    <location>
        <begin position="1"/>
        <end position="33"/>
    </location>
</feature>
<dbReference type="PANTHER" id="PTHR47417">
    <property type="entry name" value="SMR DOMAIN-CONTAINING PROTEIN YPL199C"/>
    <property type="match status" value="1"/>
</dbReference>
<dbReference type="InterPro" id="IPR013899">
    <property type="entry name" value="DUF1771"/>
</dbReference>
<dbReference type="Pfam" id="PF01713">
    <property type="entry name" value="Smr"/>
    <property type="match status" value="1"/>
</dbReference>
<feature type="compositionally biased region" description="Low complexity" evidence="1">
    <location>
        <begin position="78"/>
        <end position="114"/>
    </location>
</feature>
<dbReference type="SMART" id="SM01162">
    <property type="entry name" value="DUF1771"/>
    <property type="match status" value="1"/>
</dbReference>
<organism evidence="4 5">
    <name type="scientific">Cryptococcus neoformans Tu259-1</name>
    <dbReference type="NCBI Taxonomy" id="1230072"/>
    <lineage>
        <taxon>Eukaryota</taxon>
        <taxon>Fungi</taxon>
        <taxon>Dikarya</taxon>
        <taxon>Basidiomycota</taxon>
        <taxon>Agaricomycotina</taxon>
        <taxon>Tremellomycetes</taxon>
        <taxon>Tremellales</taxon>
        <taxon>Cryptococcaceae</taxon>
        <taxon>Cryptococcus</taxon>
        <taxon>Cryptococcus neoformans species complex</taxon>
    </lineage>
</organism>
<comment type="caution">
    <text evidence="4">The sequence shown here is derived from an EMBL/GenBank/DDBJ whole genome shotgun (WGS) entry which is preliminary data.</text>
</comment>
<proteinExistence type="predicted"/>
<evidence type="ECO:0000256" key="1">
    <source>
        <dbReference type="SAM" id="MobiDB-lite"/>
    </source>
</evidence>
<name>A0A854QEF6_CRYNE</name>
<sequence length="330" mass="35875">MQYSVCSSAVTACRLPAMSLVSVLTSLLKICCGSQEPTGPQQQQQQHQHYGYPGTVNQQQTAYPPQSQPSWANVAAGGQQNHFQQQQYQAQQHQQGWQSPMQQQQGGWQSPPHQNGYAAGSPSPVHLPAGGVVGPHAPASQHMNEDQINATNQHYVDLRNKARKEGDEAHRCFAASQAAYQAGDGAKAHELSVQGKAHQRTQDQLDDQASAWIFNENNKDSPAGTIDLHGLYVKEAIERTEAAISDCQRQGREELRIIVGKGIHSQGGHAKIKPAVENLMRKYNLSAYIDPENTGVLVVDLEGKQTGPRSRDIGGMVDSLGKADEGCTIM</sequence>
<dbReference type="PANTHER" id="PTHR47417:SF1">
    <property type="entry name" value="SMR DOMAIN-CONTAINING PROTEIN YPL199C"/>
    <property type="match status" value="1"/>
</dbReference>
<keyword evidence="2" id="KW-0732">Signal</keyword>
<dbReference type="InterPro" id="IPR053020">
    <property type="entry name" value="Smr_domain_protein"/>
</dbReference>
<dbReference type="InterPro" id="IPR036063">
    <property type="entry name" value="Smr_dom_sf"/>
</dbReference>
<dbReference type="SUPFAM" id="SSF160443">
    <property type="entry name" value="SMR domain-like"/>
    <property type="match status" value="1"/>
</dbReference>